<evidence type="ECO:0000256" key="1">
    <source>
        <dbReference type="SAM" id="Phobius"/>
    </source>
</evidence>
<feature type="transmembrane region" description="Helical" evidence="1">
    <location>
        <begin position="36"/>
        <end position="53"/>
    </location>
</feature>
<name>A0ABN4IB66_9ENTR</name>
<keyword evidence="1" id="KW-0472">Membrane</keyword>
<gene>
    <name evidence="2" type="ORF">AFK62_15385</name>
</gene>
<feature type="transmembrane region" description="Helical" evidence="1">
    <location>
        <begin position="6"/>
        <end position="24"/>
    </location>
</feature>
<proteinExistence type="predicted"/>
<dbReference type="Proteomes" id="UP000067320">
    <property type="component" value="Chromosome"/>
</dbReference>
<keyword evidence="1" id="KW-0812">Transmembrane</keyword>
<sequence>MVEYMSGLILSISDKFLFIAALLIKSSGKSKMCSGSLFFAGWILLLFIFNKLSDAWMTAMPASWQRMFYEAFFATARSFR</sequence>
<organism evidence="2 3">
    <name type="scientific">Cronobacter condimenti 1330</name>
    <dbReference type="NCBI Taxonomy" id="1073999"/>
    <lineage>
        <taxon>Bacteria</taxon>
        <taxon>Pseudomonadati</taxon>
        <taxon>Pseudomonadota</taxon>
        <taxon>Gammaproteobacteria</taxon>
        <taxon>Enterobacterales</taxon>
        <taxon>Enterobacteriaceae</taxon>
        <taxon>Cronobacter</taxon>
    </lineage>
</organism>
<reference evidence="3" key="1">
    <citation type="submission" date="2015-07" db="EMBL/GenBank/DDBJ databases">
        <authorList>
            <person name="Moine D."/>
            <person name="Kassam M."/>
        </authorList>
    </citation>
    <scope>NUCLEOTIDE SEQUENCE [LARGE SCALE GENOMIC DNA]</scope>
    <source>
        <strain evidence="3">LMG 26250</strain>
    </source>
</reference>
<dbReference type="EMBL" id="CP012264">
    <property type="protein sequence ID" value="ALB63794.1"/>
    <property type="molecule type" value="Genomic_DNA"/>
</dbReference>
<keyword evidence="1" id="KW-1133">Transmembrane helix</keyword>
<protein>
    <submittedName>
        <fullName evidence="2">Uncharacterized protein</fullName>
    </submittedName>
</protein>
<reference evidence="3" key="2">
    <citation type="submission" date="2015-09" db="EMBL/GenBank/DDBJ databases">
        <title>Cronobacter genome sequencing and assembly.</title>
        <authorList>
            <person name="Descombes P."/>
            <person name="Baert L."/>
            <person name="Ngom-Bru C."/>
            <person name="Barretto C."/>
        </authorList>
    </citation>
    <scope>NUCLEOTIDE SEQUENCE [LARGE SCALE GENOMIC DNA]</scope>
    <source>
        <strain evidence="3">LMG 26250</strain>
    </source>
</reference>
<evidence type="ECO:0000313" key="2">
    <source>
        <dbReference type="EMBL" id="ALB63794.1"/>
    </source>
</evidence>
<evidence type="ECO:0000313" key="3">
    <source>
        <dbReference type="Proteomes" id="UP000067320"/>
    </source>
</evidence>
<accession>A0ABN4IB66</accession>
<reference evidence="2 3" key="3">
    <citation type="journal article" date="2016" name="Genome Announc.">
        <title>Fully Closed Genome Sequences of Five Type Strains of the Genus Cronobacter and One Cronobacter sakazakii Strain.</title>
        <authorList>
            <person name="Moine D."/>
            <person name="Kassam M."/>
            <person name="Baert L."/>
            <person name="Tang Y."/>
            <person name="Barretto C."/>
            <person name="Ngom Bru C."/>
            <person name="Klijn A."/>
            <person name="Descombes P."/>
        </authorList>
    </citation>
    <scope>NUCLEOTIDE SEQUENCE [LARGE SCALE GENOMIC DNA]</scope>
    <source>
        <strain evidence="2 3">LMG 26250</strain>
    </source>
</reference>
<keyword evidence="3" id="KW-1185">Reference proteome</keyword>